<reference evidence="1 2" key="1">
    <citation type="submission" date="2017-10" db="EMBL/GenBank/DDBJ databases">
        <title>Genome announcement of Methylocella silvestris TVC from permafrost.</title>
        <authorList>
            <person name="Wang J."/>
            <person name="Geng K."/>
            <person name="Ul-Haque F."/>
            <person name="Crombie A.T."/>
            <person name="Street L.E."/>
            <person name="Wookey P.A."/>
            <person name="Murrell J.C."/>
            <person name="Pratscher J."/>
        </authorList>
    </citation>
    <scope>NUCLEOTIDE SEQUENCE [LARGE SCALE GENOMIC DNA]</scope>
    <source>
        <strain evidence="1 2">TVC</strain>
    </source>
</reference>
<name>A0A2J7TBV4_METSI</name>
<gene>
    <name evidence="1" type="ORF">CR492_19755</name>
</gene>
<evidence type="ECO:0000313" key="2">
    <source>
        <dbReference type="Proteomes" id="UP000236286"/>
    </source>
</evidence>
<dbReference type="Proteomes" id="UP000236286">
    <property type="component" value="Unassembled WGS sequence"/>
</dbReference>
<organism evidence="1 2">
    <name type="scientific">Methylocella silvestris</name>
    <dbReference type="NCBI Taxonomy" id="199596"/>
    <lineage>
        <taxon>Bacteria</taxon>
        <taxon>Pseudomonadati</taxon>
        <taxon>Pseudomonadota</taxon>
        <taxon>Alphaproteobacteria</taxon>
        <taxon>Hyphomicrobiales</taxon>
        <taxon>Beijerinckiaceae</taxon>
        <taxon>Methylocella</taxon>
    </lineage>
</organism>
<evidence type="ECO:0000313" key="1">
    <source>
        <dbReference type="EMBL" id="PNG24247.1"/>
    </source>
</evidence>
<dbReference type="AlphaFoldDB" id="A0A2J7TBV4"/>
<dbReference type="OrthoDB" id="8447851at2"/>
<dbReference type="EMBL" id="PDZR01000042">
    <property type="protein sequence ID" value="PNG24247.1"/>
    <property type="molecule type" value="Genomic_DNA"/>
</dbReference>
<sequence length="106" mass="11114">MSENVGFAAKASRAFGVLAAIAIGAQPVRFLTREEALILSRAIEAVAAGASPERQIFMSPIASDQDFDALAQENGISIMADGCDDVFLDWTHALALAQTLKGFADG</sequence>
<accession>A0A2J7TBV4</accession>
<proteinExistence type="predicted"/>
<protein>
    <submittedName>
        <fullName evidence="1">Uncharacterized protein</fullName>
    </submittedName>
</protein>
<comment type="caution">
    <text evidence="1">The sequence shown here is derived from an EMBL/GenBank/DDBJ whole genome shotgun (WGS) entry which is preliminary data.</text>
</comment>
<dbReference type="RefSeq" id="WP_102845429.1">
    <property type="nucleotide sequence ID" value="NZ_PDZR01000042.1"/>
</dbReference>